<dbReference type="EMBL" id="CAMAPF010000015">
    <property type="protein sequence ID" value="CAH9068472.1"/>
    <property type="molecule type" value="Genomic_DNA"/>
</dbReference>
<organism evidence="1 2">
    <name type="scientific">Cuscuta epithymum</name>
    <dbReference type="NCBI Taxonomy" id="186058"/>
    <lineage>
        <taxon>Eukaryota</taxon>
        <taxon>Viridiplantae</taxon>
        <taxon>Streptophyta</taxon>
        <taxon>Embryophyta</taxon>
        <taxon>Tracheophyta</taxon>
        <taxon>Spermatophyta</taxon>
        <taxon>Magnoliopsida</taxon>
        <taxon>eudicotyledons</taxon>
        <taxon>Gunneridae</taxon>
        <taxon>Pentapetalae</taxon>
        <taxon>asterids</taxon>
        <taxon>lamiids</taxon>
        <taxon>Solanales</taxon>
        <taxon>Convolvulaceae</taxon>
        <taxon>Cuscuteae</taxon>
        <taxon>Cuscuta</taxon>
        <taxon>Cuscuta subgen. Cuscuta</taxon>
    </lineage>
</organism>
<proteinExistence type="predicted"/>
<dbReference type="AlphaFoldDB" id="A0AAV0C6G3"/>
<name>A0AAV0C6G3_9ASTE</name>
<evidence type="ECO:0000313" key="2">
    <source>
        <dbReference type="Proteomes" id="UP001152523"/>
    </source>
</evidence>
<dbReference type="Proteomes" id="UP001152523">
    <property type="component" value="Unassembled WGS sequence"/>
</dbReference>
<gene>
    <name evidence="1" type="ORF">CEPIT_LOCUS2757</name>
</gene>
<keyword evidence="2" id="KW-1185">Reference proteome</keyword>
<accession>A0AAV0C6G3</accession>
<protein>
    <submittedName>
        <fullName evidence="1">Uncharacterized protein</fullName>
    </submittedName>
</protein>
<comment type="caution">
    <text evidence="1">The sequence shown here is derived from an EMBL/GenBank/DDBJ whole genome shotgun (WGS) entry which is preliminary data.</text>
</comment>
<reference evidence="1" key="1">
    <citation type="submission" date="2022-07" db="EMBL/GenBank/DDBJ databases">
        <authorList>
            <person name="Macas J."/>
            <person name="Novak P."/>
            <person name="Neumann P."/>
        </authorList>
    </citation>
    <scope>NUCLEOTIDE SEQUENCE</scope>
</reference>
<sequence length="114" mass="12398">MKCPLIAGVWEEAGFSSLMQGESLSACLQKAAKDLAENYLSHVIMLLCSIWNMRNNIIWKAHLFSSGNVKTDCLVHVGELEGSSSFGHQVITNTGGQFGGKMAETKFGLCKNKC</sequence>
<evidence type="ECO:0000313" key="1">
    <source>
        <dbReference type="EMBL" id="CAH9068472.1"/>
    </source>
</evidence>